<name>A0A917QEY2_9HYPH</name>
<comment type="caution">
    <text evidence="1">The sequence shown here is derived from an EMBL/GenBank/DDBJ whole genome shotgun (WGS) entry which is preliminary data.</text>
</comment>
<sequence length="74" mass="8529">MATAKIVRSDHGQTVELPEGISFRSEEVEVFRRGDEVVLKERDRTLAEAFQLISDLPLDEDRIDPPPQTRDHDR</sequence>
<organism evidence="1 2">
    <name type="scientific">Salinarimonas ramus</name>
    <dbReference type="NCBI Taxonomy" id="690164"/>
    <lineage>
        <taxon>Bacteria</taxon>
        <taxon>Pseudomonadati</taxon>
        <taxon>Pseudomonadota</taxon>
        <taxon>Alphaproteobacteria</taxon>
        <taxon>Hyphomicrobiales</taxon>
        <taxon>Salinarimonadaceae</taxon>
        <taxon>Salinarimonas</taxon>
    </lineage>
</organism>
<accession>A0A917QEY2</accession>
<dbReference type="AlphaFoldDB" id="A0A917QEY2"/>
<protein>
    <recommendedName>
        <fullName evidence="3">Antitoxin VapB</fullName>
    </recommendedName>
</protein>
<dbReference type="RefSeq" id="WP_188914929.1">
    <property type="nucleotide sequence ID" value="NZ_BMMF01000013.1"/>
</dbReference>
<gene>
    <name evidence="1" type="ORF">GCM10011322_38940</name>
</gene>
<evidence type="ECO:0000313" key="1">
    <source>
        <dbReference type="EMBL" id="GGK48221.1"/>
    </source>
</evidence>
<reference evidence="1 2" key="1">
    <citation type="journal article" date="2014" name="Int. J. Syst. Evol. Microbiol.">
        <title>Complete genome sequence of Corynebacterium casei LMG S-19264T (=DSM 44701T), isolated from a smear-ripened cheese.</title>
        <authorList>
            <consortium name="US DOE Joint Genome Institute (JGI-PGF)"/>
            <person name="Walter F."/>
            <person name="Albersmeier A."/>
            <person name="Kalinowski J."/>
            <person name="Ruckert C."/>
        </authorList>
    </citation>
    <scope>NUCLEOTIDE SEQUENCE [LARGE SCALE GENOMIC DNA]</scope>
    <source>
        <strain evidence="1 2">CGMCC 1.9161</strain>
    </source>
</reference>
<dbReference type="EMBL" id="BMMF01000013">
    <property type="protein sequence ID" value="GGK48221.1"/>
    <property type="molecule type" value="Genomic_DNA"/>
</dbReference>
<evidence type="ECO:0000313" key="2">
    <source>
        <dbReference type="Proteomes" id="UP000600449"/>
    </source>
</evidence>
<keyword evidence="2" id="KW-1185">Reference proteome</keyword>
<dbReference type="Proteomes" id="UP000600449">
    <property type="component" value="Unassembled WGS sequence"/>
</dbReference>
<proteinExistence type="predicted"/>
<evidence type="ECO:0008006" key="3">
    <source>
        <dbReference type="Google" id="ProtNLM"/>
    </source>
</evidence>